<sequence length="174" mass="20569">MGFPTHHVICVLNEVQHLACKFTHACYMSYEATALDHLIYAFTCLCRGDPAIVQRFQISRNLQFPTLPKSLNSIILPYAILIHQFIPCRLKLCRCQWVIDYNEKFYLQTIMNLVQFFQLCFILLQHVPTAQPILCFLEHLLDRPKGNVVYICQVRSFFYFILYILVPYDKHGYR</sequence>
<organism evidence="1 2">
    <name type="scientific">Setaria viridis</name>
    <name type="common">Green bristlegrass</name>
    <name type="synonym">Setaria italica subsp. viridis</name>
    <dbReference type="NCBI Taxonomy" id="4556"/>
    <lineage>
        <taxon>Eukaryota</taxon>
        <taxon>Viridiplantae</taxon>
        <taxon>Streptophyta</taxon>
        <taxon>Embryophyta</taxon>
        <taxon>Tracheophyta</taxon>
        <taxon>Spermatophyta</taxon>
        <taxon>Magnoliopsida</taxon>
        <taxon>Liliopsida</taxon>
        <taxon>Poales</taxon>
        <taxon>Poaceae</taxon>
        <taxon>PACMAD clade</taxon>
        <taxon>Panicoideae</taxon>
        <taxon>Panicodae</taxon>
        <taxon>Paniceae</taxon>
        <taxon>Cenchrinae</taxon>
        <taxon>Setaria</taxon>
    </lineage>
</organism>
<gene>
    <name evidence="1" type="ORF">SEVIR_7G023315v2</name>
</gene>
<evidence type="ECO:0000313" key="1">
    <source>
        <dbReference type="EMBL" id="TKW03436.1"/>
    </source>
</evidence>
<keyword evidence="2" id="KW-1185">Reference proteome</keyword>
<accession>A0A4V6D3P5</accession>
<protein>
    <submittedName>
        <fullName evidence="1">Uncharacterized protein</fullName>
    </submittedName>
</protein>
<proteinExistence type="predicted"/>
<reference evidence="1" key="1">
    <citation type="submission" date="2019-03" db="EMBL/GenBank/DDBJ databases">
        <title>WGS assembly of Setaria viridis.</title>
        <authorList>
            <person name="Huang P."/>
            <person name="Jenkins J."/>
            <person name="Grimwood J."/>
            <person name="Barry K."/>
            <person name="Healey A."/>
            <person name="Mamidi S."/>
            <person name="Sreedasyam A."/>
            <person name="Shu S."/>
            <person name="Feldman M."/>
            <person name="Wu J."/>
            <person name="Yu Y."/>
            <person name="Chen C."/>
            <person name="Johnson J."/>
            <person name="Rokhsar D."/>
            <person name="Baxter I."/>
            <person name="Schmutz J."/>
            <person name="Brutnell T."/>
            <person name="Kellogg E."/>
        </authorList>
    </citation>
    <scope>NUCLEOTIDE SEQUENCE [LARGE SCALE GENOMIC DNA]</scope>
</reference>
<name>A0A4V6D3P5_SETVI</name>
<dbReference type="Proteomes" id="UP000298652">
    <property type="component" value="Chromosome 7"/>
</dbReference>
<evidence type="ECO:0000313" key="2">
    <source>
        <dbReference type="Proteomes" id="UP000298652"/>
    </source>
</evidence>
<dbReference type="EMBL" id="CM016558">
    <property type="protein sequence ID" value="TKW03436.1"/>
    <property type="molecule type" value="Genomic_DNA"/>
</dbReference>
<dbReference type="AlphaFoldDB" id="A0A4V6D3P5"/>
<dbReference type="Gramene" id="TKW03436">
    <property type="protein sequence ID" value="TKW03436"/>
    <property type="gene ID" value="SEVIR_7G023315v2"/>
</dbReference>